<keyword evidence="8" id="KW-1133">Transmembrane helix</keyword>
<name>A0A895YPA2_9ACTN</name>
<sequence>MRFFRRSSVRARIAALLSVLVLLWAFAAWVTARESFNLLVLNYLETAGVTTEELVEAMQQERRLSAAVAAGGSDADLHDELAAVRGRTDLLVAGWRDLVDRPSQRFAASDRLAERYQRFDAHLADLPVVRGQLDAGSATPEEVRQTYTGTVTAGFAIYRAMSGLDDQEVARQSGLLVELSQARELLSQQDALLAAAYQRGQLAQPELVEFVQLVGAQRGLYERIAAELPPDVRSLYDTAVADPAVSELRRLQDRLMAEADPGAAAPVADEQWRSAVTAAMASMRQLELAGTEVVVQGAMPVVAGILVRLLLVGGLGLVAVLLSITTGRTIIRRLETLTDHASTLAGERLPAVVRRLRSGEPVDVAAEAPPLADPGGGEVGELATAFNRVQQAAVQAAVEQAELRRGVRDVFLSLARRTQGLVSRQLKVLDEAERREADPDKMAELFRIDHLATRMRRNAENLIVLSGASSGRTWRHPVSMVDLIRGAISEVEEYTRVTVLAVDEGAVPGQAAGDLIHLLAELVENAAAYSPPYAPVTVSGQRVARGFAIEIEDRGLGMSESELAAVNSRLADPPDFDLADASHLGHYVVAKLAQRHEVRVQLRSSPYGGVSAVALIPQALVLEPALASAELPRRERTSGAGQHTEEIEVGSDQRTGSAAGPTAGPTAVPPTGPQPATPQTEHAAGTSGSFAKTPDSDATTPVNGAARPAESAAGQTAAGLPWRVRQANLPRQLRSEVAGAGQAGADEPGCETGSGSPGDEPADRDPEEVRRMMSAYQHGTRLGRQEAADPPPPAIGRVRSSDVPQEKQEG</sequence>
<keyword evidence="9" id="KW-0902">Two-component regulatory system</keyword>
<comment type="catalytic activity">
    <reaction evidence="1">
        <text>ATP + protein L-histidine = ADP + protein N-phospho-L-histidine.</text>
        <dbReference type="EC" id="2.7.13.3"/>
    </reaction>
</comment>
<evidence type="ECO:0000256" key="8">
    <source>
        <dbReference type="ARBA" id="ARBA00022989"/>
    </source>
</evidence>
<reference evidence="12" key="1">
    <citation type="submission" date="2021-02" db="EMBL/GenBank/DDBJ databases">
        <title>Natrosporangium hydrolyticum gen. nov., sp. nov, a haloalkaliphilic actinobacterium from a soda solonchak soil.</title>
        <authorList>
            <person name="Sorokin D.Y."/>
            <person name="Khijniak T.V."/>
            <person name="Zakharycheva A.P."/>
            <person name="Boueva O.V."/>
            <person name="Ariskina E.V."/>
            <person name="Hahnke R.L."/>
            <person name="Bunk B."/>
            <person name="Sproer C."/>
            <person name="Schumann P."/>
            <person name="Evtushenko L.I."/>
            <person name="Kublanov I.V."/>
        </authorList>
    </citation>
    <scope>NUCLEOTIDE SEQUENCE</scope>
    <source>
        <strain evidence="12">DSM 106523</strain>
    </source>
</reference>
<dbReference type="Gene3D" id="6.10.340.10">
    <property type="match status" value="1"/>
</dbReference>
<dbReference type="EMBL" id="CP070499">
    <property type="protein sequence ID" value="QSB15788.1"/>
    <property type="molecule type" value="Genomic_DNA"/>
</dbReference>
<evidence type="ECO:0000256" key="6">
    <source>
        <dbReference type="ARBA" id="ARBA00022692"/>
    </source>
</evidence>
<evidence type="ECO:0000256" key="2">
    <source>
        <dbReference type="ARBA" id="ARBA00004370"/>
    </source>
</evidence>
<feature type="compositionally biased region" description="Pro residues" evidence="10">
    <location>
        <begin position="667"/>
        <end position="676"/>
    </location>
</feature>
<protein>
    <recommendedName>
        <fullName evidence="3">histidine kinase</fullName>
        <ecNumber evidence="3">2.7.13.3</ecNumber>
    </recommendedName>
</protein>
<accession>A0A895YPA2</accession>
<dbReference type="SMART" id="SM00387">
    <property type="entry name" value="HATPase_c"/>
    <property type="match status" value="1"/>
</dbReference>
<dbReference type="SMART" id="SM00304">
    <property type="entry name" value="HAMP"/>
    <property type="match status" value="1"/>
</dbReference>
<dbReference type="AlphaFoldDB" id="A0A895YPA2"/>
<dbReference type="InterPro" id="IPR003594">
    <property type="entry name" value="HATPase_dom"/>
</dbReference>
<evidence type="ECO:0000256" key="9">
    <source>
        <dbReference type="ARBA" id="ARBA00023012"/>
    </source>
</evidence>
<evidence type="ECO:0000256" key="10">
    <source>
        <dbReference type="SAM" id="MobiDB-lite"/>
    </source>
</evidence>
<dbReference type="PROSITE" id="PS50906">
    <property type="entry name" value="NIT"/>
    <property type="match status" value="1"/>
</dbReference>
<keyword evidence="4" id="KW-0597">Phosphoprotein</keyword>
<dbReference type="GO" id="GO:0004673">
    <property type="term" value="F:protein histidine kinase activity"/>
    <property type="evidence" value="ECO:0007669"/>
    <property type="project" value="UniProtKB-EC"/>
</dbReference>
<dbReference type="GO" id="GO:0000160">
    <property type="term" value="P:phosphorelay signal transduction system"/>
    <property type="evidence" value="ECO:0007669"/>
    <property type="project" value="UniProtKB-KW"/>
</dbReference>
<dbReference type="GO" id="GO:0005886">
    <property type="term" value="C:plasma membrane"/>
    <property type="evidence" value="ECO:0007669"/>
    <property type="project" value="TreeGrafter"/>
</dbReference>
<dbReference type="Pfam" id="PF02518">
    <property type="entry name" value="HATPase_c"/>
    <property type="match status" value="1"/>
</dbReference>
<dbReference type="SUPFAM" id="SSF55874">
    <property type="entry name" value="ATPase domain of HSP90 chaperone/DNA topoisomerase II/histidine kinase"/>
    <property type="match status" value="1"/>
</dbReference>
<feature type="region of interest" description="Disordered" evidence="10">
    <location>
        <begin position="631"/>
        <end position="810"/>
    </location>
</feature>
<evidence type="ECO:0000256" key="7">
    <source>
        <dbReference type="ARBA" id="ARBA00022777"/>
    </source>
</evidence>
<evidence type="ECO:0000256" key="5">
    <source>
        <dbReference type="ARBA" id="ARBA00022679"/>
    </source>
</evidence>
<evidence type="ECO:0000256" key="4">
    <source>
        <dbReference type="ARBA" id="ARBA00022553"/>
    </source>
</evidence>
<evidence type="ECO:0000256" key="3">
    <source>
        <dbReference type="ARBA" id="ARBA00012438"/>
    </source>
</evidence>
<dbReference type="Gene3D" id="3.30.565.10">
    <property type="entry name" value="Histidine kinase-like ATPase, C-terminal domain"/>
    <property type="match status" value="1"/>
</dbReference>
<keyword evidence="7" id="KW-0418">Kinase</keyword>
<dbReference type="Proteomes" id="UP000662857">
    <property type="component" value="Chromosome"/>
</dbReference>
<evidence type="ECO:0000259" key="11">
    <source>
        <dbReference type="PROSITE" id="PS50906"/>
    </source>
</evidence>
<keyword evidence="5" id="KW-0808">Transferase</keyword>
<dbReference type="InterPro" id="IPR036890">
    <property type="entry name" value="HATPase_C_sf"/>
</dbReference>
<gene>
    <name evidence="12" type="ORF">JQS43_05475</name>
</gene>
<comment type="subcellular location">
    <subcellularLocation>
        <location evidence="2">Membrane</location>
    </subcellularLocation>
</comment>
<keyword evidence="8" id="KW-0472">Membrane</keyword>
<feature type="compositionally biased region" description="Basic and acidic residues" evidence="10">
    <location>
        <begin position="761"/>
        <end position="771"/>
    </location>
</feature>
<evidence type="ECO:0000313" key="12">
    <source>
        <dbReference type="EMBL" id="QSB15788.1"/>
    </source>
</evidence>
<proteinExistence type="predicted"/>
<dbReference type="InterPro" id="IPR050428">
    <property type="entry name" value="TCS_sensor_his_kinase"/>
</dbReference>
<organism evidence="12 13">
    <name type="scientific">Natronosporangium hydrolyticum</name>
    <dbReference type="NCBI Taxonomy" id="2811111"/>
    <lineage>
        <taxon>Bacteria</taxon>
        <taxon>Bacillati</taxon>
        <taxon>Actinomycetota</taxon>
        <taxon>Actinomycetes</taxon>
        <taxon>Micromonosporales</taxon>
        <taxon>Micromonosporaceae</taxon>
        <taxon>Natronosporangium</taxon>
    </lineage>
</organism>
<keyword evidence="13" id="KW-1185">Reference proteome</keyword>
<evidence type="ECO:0000313" key="13">
    <source>
        <dbReference type="Proteomes" id="UP000662857"/>
    </source>
</evidence>
<keyword evidence="6" id="KW-0812">Transmembrane</keyword>
<dbReference type="EC" id="2.7.13.3" evidence="3"/>
<dbReference type="PANTHER" id="PTHR45436">
    <property type="entry name" value="SENSOR HISTIDINE KINASE YKOH"/>
    <property type="match status" value="1"/>
</dbReference>
<feature type="domain" description="NIT" evidence="11">
    <location>
        <begin position="49"/>
        <end position="301"/>
    </location>
</feature>
<dbReference type="InterPro" id="IPR003660">
    <property type="entry name" value="HAMP_dom"/>
</dbReference>
<dbReference type="RefSeq" id="WP_239677976.1">
    <property type="nucleotide sequence ID" value="NZ_CP070499.1"/>
</dbReference>
<dbReference type="InterPro" id="IPR010910">
    <property type="entry name" value="Nitrate/nitrite_sensing_bac"/>
</dbReference>
<dbReference type="Pfam" id="PF08376">
    <property type="entry name" value="NIT"/>
    <property type="match status" value="1"/>
</dbReference>
<feature type="compositionally biased region" description="Polar residues" evidence="10">
    <location>
        <begin position="686"/>
        <end position="702"/>
    </location>
</feature>
<dbReference type="KEGG" id="nhy:JQS43_05475"/>
<dbReference type="InterPro" id="IPR013587">
    <property type="entry name" value="Nitrate/nitrite_sensing"/>
</dbReference>
<dbReference type="PANTHER" id="PTHR45436:SF5">
    <property type="entry name" value="SENSOR HISTIDINE KINASE TRCS"/>
    <property type="match status" value="1"/>
</dbReference>
<evidence type="ECO:0000256" key="1">
    <source>
        <dbReference type="ARBA" id="ARBA00000085"/>
    </source>
</evidence>